<gene>
    <name evidence="2" type="ORF">SAMN04488059_1851</name>
    <name evidence="1" type="ORF">WH91_19775</name>
</gene>
<sequence length="94" mass="10006">MSNGFSNDNTIVSTDVREPDAHGQAAMLMVESLIHCLIEKRVISVADAVEIVDTAREVKIATGPELGDSAAALQKSLWLLEAVSASLGRDLSKK</sequence>
<dbReference type="Proteomes" id="UP000182258">
    <property type="component" value="Unassembled WGS sequence"/>
</dbReference>
<keyword evidence="3" id="KW-1185">Reference proteome</keyword>
<dbReference type="PATRIC" id="fig|728005.3.peg.2257"/>
<evidence type="ECO:0000313" key="4">
    <source>
        <dbReference type="Proteomes" id="UP000182258"/>
    </source>
</evidence>
<organism evidence="2 4">
    <name type="scientific">Devosia psychrophila</name>
    <dbReference type="NCBI Taxonomy" id="728005"/>
    <lineage>
        <taxon>Bacteria</taxon>
        <taxon>Pseudomonadati</taxon>
        <taxon>Pseudomonadota</taxon>
        <taxon>Alphaproteobacteria</taxon>
        <taxon>Hyphomicrobiales</taxon>
        <taxon>Devosiaceae</taxon>
        <taxon>Devosia</taxon>
    </lineage>
</organism>
<reference evidence="1 3" key="1">
    <citation type="submission" date="2015-03" db="EMBL/GenBank/DDBJ databases">
        <authorList>
            <person name="Lepp D."/>
            <person name="Hassan Y.I."/>
            <person name="Li X.-Z."/>
            <person name="Zhou T."/>
        </authorList>
    </citation>
    <scope>NUCLEOTIDE SEQUENCE [LARGE SCALE GENOMIC DNA]</scope>
    <source>
        <strain evidence="1 3">Cr7-05</strain>
    </source>
</reference>
<reference evidence="2 4" key="2">
    <citation type="submission" date="2016-10" db="EMBL/GenBank/DDBJ databases">
        <authorList>
            <person name="de Groot N.N."/>
        </authorList>
    </citation>
    <scope>NUCLEOTIDE SEQUENCE [LARGE SCALE GENOMIC DNA]</scope>
    <source>
        <strain evidence="2 4">CGMCC 1.10210</strain>
    </source>
</reference>
<dbReference type="AlphaFoldDB" id="A0A0F5PRZ9"/>
<evidence type="ECO:0000313" key="2">
    <source>
        <dbReference type="EMBL" id="SFD49187.1"/>
    </source>
</evidence>
<dbReference type="EMBL" id="FOMB01000085">
    <property type="protein sequence ID" value="SFD49187.1"/>
    <property type="molecule type" value="Genomic_DNA"/>
</dbReference>
<evidence type="ECO:0000313" key="1">
    <source>
        <dbReference type="EMBL" id="KKC31380.1"/>
    </source>
</evidence>
<protein>
    <submittedName>
        <fullName evidence="2">Uncharacterized protein</fullName>
    </submittedName>
</protein>
<dbReference type="RefSeq" id="WP_046172729.1">
    <property type="nucleotide sequence ID" value="NZ_FOMB01000085.1"/>
</dbReference>
<accession>A0A0F5PRZ9</accession>
<dbReference type="EMBL" id="LAPV01000176">
    <property type="protein sequence ID" value="KKC31380.1"/>
    <property type="molecule type" value="Genomic_DNA"/>
</dbReference>
<dbReference type="OrthoDB" id="7573097at2"/>
<evidence type="ECO:0000313" key="3">
    <source>
        <dbReference type="Proteomes" id="UP000033519"/>
    </source>
</evidence>
<proteinExistence type="predicted"/>
<name>A0A0F5PRZ9_9HYPH</name>
<dbReference type="Proteomes" id="UP000033519">
    <property type="component" value="Unassembled WGS sequence"/>
</dbReference>